<name>A0A1B8ZZT1_9FLAO</name>
<dbReference type="EMBL" id="MAYH01000001">
    <property type="protein sequence ID" value="OCA77109.1"/>
    <property type="molecule type" value="Genomic_DNA"/>
</dbReference>
<keyword evidence="3" id="KW-1185">Reference proteome</keyword>
<proteinExistence type="predicted"/>
<sequence>MGLLKFSGLLDLGYMELNSDSAVTILAIISFLLAIALLMYSYLDGAYLMKKVKEIHNKVEYELNQTLNEQYDQEQLEAHVEKDIKILKELKQLEFDKEQKSELFNHFKEAFKINIDKDFFENLNLNISRELISENEQQLRKIYLTIGSIKERITNEIVKLNLKSNINLVVGSFMTIIALGCLGAIVYEKHNSLETIEKILSHYIPRISFILFIEVFAFFFLRLYKLNLNDIKYYQNELTNVDLKSTGLLSAINYGTEKDIANVIKELVKTERNFILNKGQSTIDLERFKNNEASTERLLKIFKNTINLKK</sequence>
<evidence type="ECO:0000256" key="1">
    <source>
        <dbReference type="SAM" id="Phobius"/>
    </source>
</evidence>
<feature type="transmembrane region" description="Helical" evidence="1">
    <location>
        <begin position="207"/>
        <end position="224"/>
    </location>
</feature>
<organism evidence="2 3">
    <name type="scientific">Chryseobacterium artocarpi</name>
    <dbReference type="NCBI Taxonomy" id="1414727"/>
    <lineage>
        <taxon>Bacteria</taxon>
        <taxon>Pseudomonadati</taxon>
        <taxon>Bacteroidota</taxon>
        <taxon>Flavobacteriia</taxon>
        <taxon>Flavobacteriales</taxon>
        <taxon>Weeksellaceae</taxon>
        <taxon>Chryseobacterium group</taxon>
        <taxon>Chryseobacterium</taxon>
    </lineage>
</organism>
<reference evidence="2 3" key="1">
    <citation type="submission" date="2016-07" db="EMBL/GenBank/DDBJ databases">
        <authorList>
            <person name="Jeong J.-J."/>
            <person name="Kim D.W."/>
            <person name="Sang M.K."/>
            <person name="Choi I.-G."/>
            <person name="Kim K.D."/>
        </authorList>
    </citation>
    <scope>NUCLEOTIDE SEQUENCE [LARGE SCALE GENOMIC DNA]</scope>
    <source>
        <strain evidence="2 3">UTM-3</strain>
    </source>
</reference>
<keyword evidence="1" id="KW-1133">Transmembrane helix</keyword>
<feature type="transmembrane region" description="Helical" evidence="1">
    <location>
        <begin position="22"/>
        <end position="43"/>
    </location>
</feature>
<feature type="transmembrane region" description="Helical" evidence="1">
    <location>
        <begin position="166"/>
        <end position="187"/>
    </location>
</feature>
<dbReference type="AlphaFoldDB" id="A0A1B8ZZT1"/>
<evidence type="ECO:0000313" key="3">
    <source>
        <dbReference type="Proteomes" id="UP000092651"/>
    </source>
</evidence>
<keyword evidence="1" id="KW-0812">Transmembrane</keyword>
<comment type="caution">
    <text evidence="2">The sequence shown here is derived from an EMBL/GenBank/DDBJ whole genome shotgun (WGS) entry which is preliminary data.</text>
</comment>
<accession>A0A1B8ZZT1</accession>
<evidence type="ECO:0000313" key="2">
    <source>
        <dbReference type="EMBL" id="OCA77109.1"/>
    </source>
</evidence>
<keyword evidence="1" id="KW-0472">Membrane</keyword>
<protein>
    <submittedName>
        <fullName evidence="2">Uncharacterized protein</fullName>
    </submittedName>
</protein>
<dbReference type="Proteomes" id="UP000092651">
    <property type="component" value="Unassembled WGS sequence"/>
</dbReference>
<gene>
    <name evidence="2" type="ORF">BBI01_01205</name>
</gene>